<dbReference type="VEuPathDB" id="VectorBase:PPAI007417"/>
<dbReference type="Proteomes" id="UP000092462">
    <property type="component" value="Unassembled WGS sequence"/>
</dbReference>
<reference evidence="2" key="1">
    <citation type="submission" date="2022-08" db="UniProtKB">
        <authorList>
            <consortium name="EnsemblMetazoa"/>
        </authorList>
    </citation>
    <scope>IDENTIFICATION</scope>
    <source>
        <strain evidence="2">Israel</strain>
    </source>
</reference>
<evidence type="ECO:0000313" key="2">
    <source>
        <dbReference type="EnsemblMetazoa" id="PPAI007417-PA"/>
    </source>
</evidence>
<proteinExistence type="predicted"/>
<evidence type="ECO:0000256" key="1">
    <source>
        <dbReference type="SAM" id="MobiDB-lite"/>
    </source>
</evidence>
<feature type="region of interest" description="Disordered" evidence="1">
    <location>
        <begin position="254"/>
        <end position="277"/>
    </location>
</feature>
<organism evidence="2 3">
    <name type="scientific">Phlebotomus papatasi</name>
    <name type="common">Sandfly</name>
    <dbReference type="NCBI Taxonomy" id="29031"/>
    <lineage>
        <taxon>Eukaryota</taxon>
        <taxon>Metazoa</taxon>
        <taxon>Ecdysozoa</taxon>
        <taxon>Arthropoda</taxon>
        <taxon>Hexapoda</taxon>
        <taxon>Insecta</taxon>
        <taxon>Pterygota</taxon>
        <taxon>Neoptera</taxon>
        <taxon>Endopterygota</taxon>
        <taxon>Diptera</taxon>
        <taxon>Nematocera</taxon>
        <taxon>Psychodoidea</taxon>
        <taxon>Psychodidae</taxon>
        <taxon>Phlebotomus</taxon>
        <taxon>Phlebotomus</taxon>
    </lineage>
</organism>
<dbReference type="AlphaFoldDB" id="A0A1B0DGY3"/>
<dbReference type="PANTHER" id="PTHR47331:SF1">
    <property type="entry name" value="GAG-LIKE PROTEIN"/>
    <property type="match status" value="1"/>
</dbReference>
<keyword evidence="3" id="KW-1185">Reference proteome</keyword>
<evidence type="ECO:0000313" key="3">
    <source>
        <dbReference type="Proteomes" id="UP000092462"/>
    </source>
</evidence>
<protein>
    <submittedName>
        <fullName evidence="2">Uncharacterized protein</fullName>
    </submittedName>
</protein>
<dbReference type="Pfam" id="PF03564">
    <property type="entry name" value="DUF1759"/>
    <property type="match status" value="1"/>
</dbReference>
<name>A0A1B0DGY3_PHLPP</name>
<sequence>MFLSIVHNNIKLSDVQRLQYLMNYVSGNALKLISTLELTDANYMVAWQALSLEYDDQCTMVHCHIDKFCSIPNITTANVSSFRELYATANSVLNSLDAIKVTSRDPWVVYLLLSKLDHETKVLWSREPGTSVPTLTHFMAFLQARLKSLQKCEEKPFQASDPKKSLSKLAIKSNTATVLATPATTACPVCRKIDHKIFRCPSFLEMSSAERLSTIRQNDLCRKCLVANLRTVDCTFYSCRKCKGHHNTLLHEGFYPNNTGNSSGSTESRPHHPPIGAKQAPAVSLITQAQPDQAISKVDSTAITDSQPTTPKFSMALRAYRAEYSRHYFPRNGSISIEEFLYLVKRSRLYSPKS</sequence>
<dbReference type="EnsemblMetazoa" id="PPAI007417-RA">
    <property type="protein sequence ID" value="PPAI007417-PA"/>
    <property type="gene ID" value="PPAI007417"/>
</dbReference>
<accession>A0A1B0DGY3</accession>
<dbReference type="PANTHER" id="PTHR47331">
    <property type="entry name" value="PHD-TYPE DOMAIN-CONTAINING PROTEIN"/>
    <property type="match status" value="1"/>
</dbReference>
<dbReference type="InterPro" id="IPR005312">
    <property type="entry name" value="DUF1759"/>
</dbReference>
<feature type="compositionally biased region" description="Low complexity" evidence="1">
    <location>
        <begin position="257"/>
        <end position="266"/>
    </location>
</feature>
<dbReference type="EMBL" id="AJVK01015303">
    <property type="status" value="NOT_ANNOTATED_CDS"/>
    <property type="molecule type" value="Genomic_DNA"/>
</dbReference>
<dbReference type="VEuPathDB" id="VectorBase:PPAPM1_007831"/>